<evidence type="ECO:0000313" key="1">
    <source>
        <dbReference type="EnsemblPlants" id="AET4Gv20435500.2"/>
    </source>
</evidence>
<reference evidence="2" key="1">
    <citation type="journal article" date="2014" name="Science">
        <title>Ancient hybridizations among the ancestral genomes of bread wheat.</title>
        <authorList>
            <consortium name="International Wheat Genome Sequencing Consortium,"/>
            <person name="Marcussen T."/>
            <person name="Sandve S.R."/>
            <person name="Heier L."/>
            <person name="Spannagl M."/>
            <person name="Pfeifer M."/>
            <person name="Jakobsen K.S."/>
            <person name="Wulff B.B."/>
            <person name="Steuernagel B."/>
            <person name="Mayer K.F."/>
            <person name="Olsen O.A."/>
        </authorList>
    </citation>
    <scope>NUCLEOTIDE SEQUENCE [LARGE SCALE GENOMIC DNA]</scope>
    <source>
        <strain evidence="2">cv. AL8/78</strain>
    </source>
</reference>
<accession>A0A453I401</accession>
<name>A0A453I401_AEGTS</name>
<evidence type="ECO:0000313" key="2">
    <source>
        <dbReference type="Proteomes" id="UP000015105"/>
    </source>
</evidence>
<proteinExistence type="predicted"/>
<sequence>HVRKVPDQERIHANKTSLICTRCWHLISDQSRPPQPNTTHI</sequence>
<dbReference type="Proteomes" id="UP000015105">
    <property type="component" value="Chromosome 4D"/>
</dbReference>
<dbReference type="AlphaFoldDB" id="A0A453I401"/>
<dbReference type="EnsemblPlants" id="AET4Gv20435500.2">
    <property type="protein sequence ID" value="AET4Gv20435500.2"/>
    <property type="gene ID" value="AET4Gv20435500"/>
</dbReference>
<keyword evidence="2" id="KW-1185">Reference proteome</keyword>
<protein>
    <submittedName>
        <fullName evidence="1">Uncharacterized protein</fullName>
    </submittedName>
</protein>
<reference evidence="2" key="2">
    <citation type="journal article" date="2017" name="Nat. Plants">
        <title>The Aegilops tauschii genome reveals multiple impacts of transposons.</title>
        <authorList>
            <person name="Zhao G."/>
            <person name="Zou C."/>
            <person name="Li K."/>
            <person name="Wang K."/>
            <person name="Li T."/>
            <person name="Gao L."/>
            <person name="Zhang X."/>
            <person name="Wang H."/>
            <person name="Yang Z."/>
            <person name="Liu X."/>
            <person name="Jiang W."/>
            <person name="Mao L."/>
            <person name="Kong X."/>
            <person name="Jiao Y."/>
            <person name="Jia J."/>
        </authorList>
    </citation>
    <scope>NUCLEOTIDE SEQUENCE [LARGE SCALE GENOMIC DNA]</scope>
    <source>
        <strain evidence="2">cv. AL8/78</strain>
    </source>
</reference>
<reference evidence="1" key="5">
    <citation type="journal article" date="2021" name="G3 (Bethesda)">
        <title>Aegilops tauschii genome assembly Aet v5.0 features greater sequence contiguity and improved annotation.</title>
        <authorList>
            <person name="Wang L."/>
            <person name="Zhu T."/>
            <person name="Rodriguez J.C."/>
            <person name="Deal K.R."/>
            <person name="Dubcovsky J."/>
            <person name="McGuire P.E."/>
            <person name="Lux T."/>
            <person name="Spannagl M."/>
            <person name="Mayer K.F.X."/>
            <person name="Baldrich P."/>
            <person name="Meyers B.C."/>
            <person name="Huo N."/>
            <person name="Gu Y.Q."/>
            <person name="Zhou H."/>
            <person name="Devos K.M."/>
            <person name="Bennetzen J.L."/>
            <person name="Unver T."/>
            <person name="Budak H."/>
            <person name="Gulick P.J."/>
            <person name="Galiba G."/>
            <person name="Kalapos B."/>
            <person name="Nelson D.R."/>
            <person name="Li P."/>
            <person name="You F.M."/>
            <person name="Luo M.C."/>
            <person name="Dvorak J."/>
        </authorList>
    </citation>
    <scope>NUCLEOTIDE SEQUENCE [LARGE SCALE GENOMIC DNA]</scope>
    <source>
        <strain evidence="1">cv. AL8/78</strain>
    </source>
</reference>
<dbReference type="Gramene" id="AET4Gv20435500.2">
    <property type="protein sequence ID" value="AET4Gv20435500.2"/>
    <property type="gene ID" value="AET4Gv20435500"/>
</dbReference>
<organism evidence="1 2">
    <name type="scientific">Aegilops tauschii subsp. strangulata</name>
    <name type="common">Goatgrass</name>
    <dbReference type="NCBI Taxonomy" id="200361"/>
    <lineage>
        <taxon>Eukaryota</taxon>
        <taxon>Viridiplantae</taxon>
        <taxon>Streptophyta</taxon>
        <taxon>Embryophyta</taxon>
        <taxon>Tracheophyta</taxon>
        <taxon>Spermatophyta</taxon>
        <taxon>Magnoliopsida</taxon>
        <taxon>Liliopsida</taxon>
        <taxon>Poales</taxon>
        <taxon>Poaceae</taxon>
        <taxon>BOP clade</taxon>
        <taxon>Pooideae</taxon>
        <taxon>Triticodae</taxon>
        <taxon>Triticeae</taxon>
        <taxon>Triticinae</taxon>
        <taxon>Aegilops</taxon>
    </lineage>
</organism>
<reference evidence="1" key="4">
    <citation type="submission" date="2019-03" db="UniProtKB">
        <authorList>
            <consortium name="EnsemblPlants"/>
        </authorList>
    </citation>
    <scope>IDENTIFICATION</scope>
</reference>
<reference evidence="1" key="3">
    <citation type="journal article" date="2017" name="Nature">
        <title>Genome sequence of the progenitor of the wheat D genome Aegilops tauschii.</title>
        <authorList>
            <person name="Luo M.C."/>
            <person name="Gu Y.Q."/>
            <person name="Puiu D."/>
            <person name="Wang H."/>
            <person name="Twardziok S.O."/>
            <person name="Deal K.R."/>
            <person name="Huo N."/>
            <person name="Zhu T."/>
            <person name="Wang L."/>
            <person name="Wang Y."/>
            <person name="McGuire P.E."/>
            <person name="Liu S."/>
            <person name="Long H."/>
            <person name="Ramasamy R.K."/>
            <person name="Rodriguez J.C."/>
            <person name="Van S.L."/>
            <person name="Yuan L."/>
            <person name="Wang Z."/>
            <person name="Xia Z."/>
            <person name="Xiao L."/>
            <person name="Anderson O.D."/>
            <person name="Ouyang S."/>
            <person name="Liang Y."/>
            <person name="Zimin A.V."/>
            <person name="Pertea G."/>
            <person name="Qi P."/>
            <person name="Bennetzen J.L."/>
            <person name="Dai X."/>
            <person name="Dawson M.W."/>
            <person name="Muller H.G."/>
            <person name="Kugler K."/>
            <person name="Rivarola-Duarte L."/>
            <person name="Spannagl M."/>
            <person name="Mayer K.F.X."/>
            <person name="Lu F.H."/>
            <person name="Bevan M.W."/>
            <person name="Leroy P."/>
            <person name="Li P."/>
            <person name="You F.M."/>
            <person name="Sun Q."/>
            <person name="Liu Z."/>
            <person name="Lyons E."/>
            <person name="Wicker T."/>
            <person name="Salzberg S.L."/>
            <person name="Devos K.M."/>
            <person name="Dvorak J."/>
        </authorList>
    </citation>
    <scope>NUCLEOTIDE SEQUENCE [LARGE SCALE GENOMIC DNA]</scope>
    <source>
        <strain evidence="1">cv. AL8/78</strain>
    </source>
</reference>